<feature type="compositionally biased region" description="Basic and acidic residues" evidence="1">
    <location>
        <begin position="11"/>
        <end position="25"/>
    </location>
</feature>
<organism evidence="2 3">
    <name type="scientific">Leptothoe spongobia TAU-MAC 1115</name>
    <dbReference type="NCBI Taxonomy" id="1967444"/>
    <lineage>
        <taxon>Bacteria</taxon>
        <taxon>Bacillati</taxon>
        <taxon>Cyanobacteriota</taxon>
        <taxon>Cyanophyceae</taxon>
        <taxon>Nodosilineales</taxon>
        <taxon>Cymatolegaceae</taxon>
        <taxon>Leptothoe</taxon>
        <taxon>Leptothoe spongobia</taxon>
    </lineage>
</organism>
<keyword evidence="3" id="KW-1185">Reference proteome</keyword>
<feature type="compositionally biased region" description="Polar residues" evidence="1">
    <location>
        <begin position="1"/>
        <end position="10"/>
    </location>
</feature>
<feature type="region of interest" description="Disordered" evidence="1">
    <location>
        <begin position="1"/>
        <end position="34"/>
    </location>
</feature>
<protein>
    <submittedName>
        <fullName evidence="2">Uncharacterized protein</fullName>
    </submittedName>
</protein>
<accession>A0A947DGZ7</accession>
<gene>
    <name evidence="2" type="ORF">IXB50_15825</name>
</gene>
<dbReference type="EMBL" id="JADOES010000035">
    <property type="protein sequence ID" value="MBT9316898.1"/>
    <property type="molecule type" value="Genomic_DNA"/>
</dbReference>
<evidence type="ECO:0000313" key="2">
    <source>
        <dbReference type="EMBL" id="MBT9316898.1"/>
    </source>
</evidence>
<name>A0A947DGZ7_9CYAN</name>
<reference evidence="2" key="2">
    <citation type="journal article" date="2021" name="Mar. Drugs">
        <title>Genome Reduction and Secondary Metabolism of the Marine Sponge-Associated Cyanobacterium Leptothoe.</title>
        <authorList>
            <person name="Konstantinou D."/>
            <person name="Popin R.V."/>
            <person name="Fewer D.P."/>
            <person name="Sivonen K."/>
            <person name="Gkelis S."/>
        </authorList>
    </citation>
    <scope>NUCLEOTIDE SEQUENCE</scope>
    <source>
        <strain evidence="2">TAU-MAC 1115</strain>
    </source>
</reference>
<dbReference type="AlphaFoldDB" id="A0A947DGZ7"/>
<sequence>MSKSQEQANHTLKETHTHENLESSDKPLLIPHPVGYIELSEEELDQVAGMSNRDCPPKSNNN</sequence>
<proteinExistence type="predicted"/>
<dbReference type="RefSeq" id="WP_215609966.1">
    <property type="nucleotide sequence ID" value="NZ_JADOES010000035.1"/>
</dbReference>
<reference evidence="2" key="1">
    <citation type="submission" date="2020-11" db="EMBL/GenBank/DDBJ databases">
        <authorList>
            <person name="Konstantinou D."/>
            <person name="Gkelis S."/>
            <person name="Popin R."/>
            <person name="Fewer D."/>
            <person name="Sivonen K."/>
        </authorList>
    </citation>
    <scope>NUCLEOTIDE SEQUENCE</scope>
    <source>
        <strain evidence="2">TAU-MAC 1115</strain>
    </source>
</reference>
<comment type="caution">
    <text evidence="2">The sequence shown here is derived from an EMBL/GenBank/DDBJ whole genome shotgun (WGS) entry which is preliminary data.</text>
</comment>
<dbReference type="Proteomes" id="UP000717364">
    <property type="component" value="Unassembled WGS sequence"/>
</dbReference>
<evidence type="ECO:0000256" key="1">
    <source>
        <dbReference type="SAM" id="MobiDB-lite"/>
    </source>
</evidence>
<evidence type="ECO:0000313" key="3">
    <source>
        <dbReference type="Proteomes" id="UP000717364"/>
    </source>
</evidence>